<evidence type="ECO:0000256" key="6">
    <source>
        <dbReference type="ARBA" id="ARBA00023136"/>
    </source>
</evidence>
<dbReference type="PANTHER" id="PTHR30589">
    <property type="entry name" value="PROLIPOPROTEIN DIACYLGLYCERYL TRANSFERASE"/>
    <property type="match status" value="1"/>
</dbReference>
<evidence type="ECO:0000256" key="5">
    <source>
        <dbReference type="ARBA" id="ARBA00022989"/>
    </source>
</evidence>
<dbReference type="STRING" id="1393034.HMPREF3192_01215"/>
<feature type="transmembrane region" description="Helical" evidence="7">
    <location>
        <begin position="20"/>
        <end position="44"/>
    </location>
</feature>
<accession>A0A133XQN1</accession>
<gene>
    <name evidence="7" type="primary">lgt</name>
    <name evidence="8" type="ORF">HMPREF3192_01215</name>
</gene>
<keyword evidence="2 7" id="KW-1003">Cell membrane</keyword>
<keyword evidence="8" id="KW-0449">Lipoprotein</keyword>
<feature type="transmembrane region" description="Helical" evidence="7">
    <location>
        <begin position="205"/>
        <end position="226"/>
    </location>
</feature>
<dbReference type="PANTHER" id="PTHR30589:SF0">
    <property type="entry name" value="PHOSPHATIDYLGLYCEROL--PROLIPOPROTEIN DIACYLGLYCERYL TRANSFERASE"/>
    <property type="match status" value="1"/>
</dbReference>
<dbReference type="GO" id="GO:0042158">
    <property type="term" value="P:lipoprotein biosynthetic process"/>
    <property type="evidence" value="ECO:0007669"/>
    <property type="project" value="UniProtKB-UniRule"/>
</dbReference>
<proteinExistence type="inferred from homology"/>
<comment type="function">
    <text evidence="7">Catalyzes the transfer of the diacylglyceryl group from phosphatidylglycerol to the sulfhydryl group of the N-terminal cysteine of a prolipoprotein, the first step in the formation of mature lipoproteins.</text>
</comment>
<dbReference type="InterPro" id="IPR001640">
    <property type="entry name" value="Lgt"/>
</dbReference>
<comment type="catalytic activity">
    <reaction evidence="7">
        <text>L-cysteinyl-[prolipoprotein] + a 1,2-diacyl-sn-glycero-3-phospho-(1'-sn-glycerol) = an S-1,2-diacyl-sn-glyceryl-L-cysteinyl-[prolipoprotein] + sn-glycerol 1-phosphate + H(+)</text>
        <dbReference type="Rhea" id="RHEA:56712"/>
        <dbReference type="Rhea" id="RHEA-COMP:14679"/>
        <dbReference type="Rhea" id="RHEA-COMP:14680"/>
        <dbReference type="ChEBI" id="CHEBI:15378"/>
        <dbReference type="ChEBI" id="CHEBI:29950"/>
        <dbReference type="ChEBI" id="CHEBI:57685"/>
        <dbReference type="ChEBI" id="CHEBI:64716"/>
        <dbReference type="ChEBI" id="CHEBI:140658"/>
        <dbReference type="EC" id="2.5.1.145"/>
    </reaction>
</comment>
<dbReference type="PROSITE" id="PS01311">
    <property type="entry name" value="LGT"/>
    <property type="match status" value="1"/>
</dbReference>
<organism evidence="8 9">
    <name type="scientific">Atopobium deltae</name>
    <dbReference type="NCBI Taxonomy" id="1393034"/>
    <lineage>
        <taxon>Bacteria</taxon>
        <taxon>Bacillati</taxon>
        <taxon>Actinomycetota</taxon>
        <taxon>Coriobacteriia</taxon>
        <taxon>Coriobacteriales</taxon>
        <taxon>Atopobiaceae</taxon>
        <taxon>Atopobium</taxon>
    </lineage>
</organism>
<sequence>MWLNELYQNLNPIAFSIGPFVVRWYGLAYLFGVIGAGFVMYRVAARWKQRLVLDDLVTLLVSAAFGIIIGGRLGYVLFYGAGYYVAHPLSIFILSEGGMSFHGGLAGAALAVFLACRYLGFSPATVADLAAVGTPVGLLFGRCANFINGELWGKPTDLPWGVVFVPGDVARHPSQLYEAVLEGLVLFVVLYALSRRTKPLPKGSYMGLFLALYGVFRFAVEFVRLPDEQLGYLLGTQWLTMGMVLSIPLVALGAVMVWLALARKVSQQLRR</sequence>
<keyword evidence="4 7" id="KW-0812">Transmembrane</keyword>
<protein>
    <recommendedName>
        <fullName evidence="7">Phosphatidylglycerol--prolipoprotein diacylglyceryl transferase</fullName>
        <ecNumber evidence="7">2.5.1.145</ecNumber>
    </recommendedName>
</protein>
<dbReference type="GO" id="GO:0005886">
    <property type="term" value="C:plasma membrane"/>
    <property type="evidence" value="ECO:0007669"/>
    <property type="project" value="UniProtKB-SubCell"/>
</dbReference>
<evidence type="ECO:0000313" key="8">
    <source>
        <dbReference type="EMBL" id="KXB33243.1"/>
    </source>
</evidence>
<keyword evidence="6 7" id="KW-0472">Membrane</keyword>
<name>A0A133XQN1_9ACTN</name>
<evidence type="ECO:0000256" key="7">
    <source>
        <dbReference type="HAMAP-Rule" id="MF_01147"/>
    </source>
</evidence>
<keyword evidence="5 7" id="KW-1133">Transmembrane helix</keyword>
<dbReference type="AlphaFoldDB" id="A0A133XQN1"/>
<feature type="transmembrane region" description="Helical" evidence="7">
    <location>
        <begin position="56"/>
        <end position="79"/>
    </location>
</feature>
<dbReference type="GO" id="GO:0008961">
    <property type="term" value="F:phosphatidylglycerol-prolipoprotein diacylglyceryl transferase activity"/>
    <property type="evidence" value="ECO:0007669"/>
    <property type="project" value="UniProtKB-UniRule"/>
</dbReference>
<dbReference type="OrthoDB" id="871140at2"/>
<feature type="transmembrane region" description="Helical" evidence="7">
    <location>
        <begin position="238"/>
        <end position="261"/>
    </location>
</feature>
<comment type="subcellular location">
    <subcellularLocation>
        <location evidence="7">Cell membrane</location>
        <topology evidence="7">Multi-pass membrane protein</topology>
    </subcellularLocation>
</comment>
<evidence type="ECO:0000256" key="2">
    <source>
        <dbReference type="ARBA" id="ARBA00022475"/>
    </source>
</evidence>
<dbReference type="NCBIfam" id="TIGR00544">
    <property type="entry name" value="lgt"/>
    <property type="match status" value="1"/>
</dbReference>
<keyword evidence="9" id="KW-1185">Reference proteome</keyword>
<dbReference type="RefSeq" id="WP_066306166.1">
    <property type="nucleotide sequence ID" value="NZ_KQ959516.1"/>
</dbReference>
<reference evidence="9" key="1">
    <citation type="submission" date="2016-01" db="EMBL/GenBank/DDBJ databases">
        <authorList>
            <person name="Mitreva M."/>
            <person name="Pepin K.H."/>
            <person name="Mihindukulasuriya K.A."/>
            <person name="Fulton R."/>
            <person name="Fronick C."/>
            <person name="O'Laughlin M."/>
            <person name="Miner T."/>
            <person name="Herter B."/>
            <person name="Rosa B.A."/>
            <person name="Cordes M."/>
            <person name="Tomlinson C."/>
            <person name="Wollam A."/>
            <person name="Palsikar V.B."/>
            <person name="Mardis E.R."/>
            <person name="Wilson R.K."/>
        </authorList>
    </citation>
    <scope>NUCLEOTIDE SEQUENCE [LARGE SCALE GENOMIC DNA]</scope>
    <source>
        <strain evidence="9">DNF00019</strain>
    </source>
</reference>
<dbReference type="HAMAP" id="MF_01147">
    <property type="entry name" value="Lgt"/>
    <property type="match status" value="1"/>
</dbReference>
<dbReference type="Pfam" id="PF01790">
    <property type="entry name" value="LGT"/>
    <property type="match status" value="1"/>
</dbReference>
<keyword evidence="3 7" id="KW-0808">Transferase</keyword>
<dbReference type="UniPathway" id="UPA00664"/>
<comment type="similarity">
    <text evidence="1 7">Belongs to the Lgt family.</text>
</comment>
<feature type="transmembrane region" description="Helical" evidence="7">
    <location>
        <begin position="99"/>
        <end position="119"/>
    </location>
</feature>
<dbReference type="PATRIC" id="fig|1393034.3.peg.1184"/>
<dbReference type="EMBL" id="LSCR01000040">
    <property type="protein sequence ID" value="KXB33243.1"/>
    <property type="molecule type" value="Genomic_DNA"/>
</dbReference>
<comment type="caution">
    <text evidence="8">The sequence shown here is derived from an EMBL/GenBank/DDBJ whole genome shotgun (WGS) entry which is preliminary data.</text>
</comment>
<dbReference type="EC" id="2.5.1.145" evidence="7"/>
<evidence type="ECO:0000256" key="1">
    <source>
        <dbReference type="ARBA" id="ARBA00007150"/>
    </source>
</evidence>
<evidence type="ECO:0000256" key="3">
    <source>
        <dbReference type="ARBA" id="ARBA00022679"/>
    </source>
</evidence>
<dbReference type="Proteomes" id="UP000070675">
    <property type="component" value="Unassembled WGS sequence"/>
</dbReference>
<evidence type="ECO:0000256" key="4">
    <source>
        <dbReference type="ARBA" id="ARBA00022692"/>
    </source>
</evidence>
<feature type="binding site" evidence="7">
    <location>
        <position position="142"/>
    </location>
    <ligand>
        <name>a 1,2-diacyl-sn-glycero-3-phospho-(1'-sn-glycerol)</name>
        <dbReference type="ChEBI" id="CHEBI:64716"/>
    </ligand>
</feature>
<evidence type="ECO:0000313" key="9">
    <source>
        <dbReference type="Proteomes" id="UP000070675"/>
    </source>
</evidence>
<comment type="pathway">
    <text evidence="7">Protein modification; lipoprotein biosynthesis (diacylglyceryl transfer).</text>
</comment>